<dbReference type="OrthoDB" id="915634at2"/>
<dbReference type="InterPro" id="IPR005094">
    <property type="entry name" value="Endonuclease_MobA/VirD2"/>
</dbReference>
<proteinExistence type="predicted"/>
<sequence length="420" mass="47484">MIAKIGKGANLYGVITYNFQKVASENGEILGLNNMPESFDGTYSVSYLMKCFDPYLTANNKTEKPIRHISLNPDPNDKVVDDDLINIANEYMKKMGFGNQPYIIFKHTDIERTHMHIVTTCVKSDGKKIPDYNDHGKSMTICRNIEKEYGLLPATEKLTKDELNFRPVNHKKGNIKSQISAVVRYIPQHYQFQTLGGYNALLSLFNITAEEVKGEIQGQPKSGLVYFALDEKGNKASNPFKASLFGKKAGMEFLLSHFEESKIAMKSSPAKSILKNTCESVLAITNSEIEFKKQLAKQGINIVVRRNDEGRIYGVTFIDHESHSVWNGSQLGKNLSANFFNEYWSIGARPLSDDYGTGQKNDLPIHKLFDFIDEGILTNLTDNFIEGTGSMIPGSQGEDFEEIDFENRMKRKSKRKRRKL</sequence>
<dbReference type="NCBIfam" id="NF041325">
    <property type="entry name" value="Bacteroid_MobB"/>
    <property type="match status" value="1"/>
</dbReference>
<dbReference type="EMBL" id="LFND01000003">
    <property type="protein sequence ID" value="KMQ64405.1"/>
    <property type="molecule type" value="Genomic_DNA"/>
</dbReference>
<keyword evidence="3" id="KW-1185">Reference proteome</keyword>
<dbReference type="PATRIC" id="fig|558151.6.peg.1883"/>
<evidence type="ECO:0000259" key="1">
    <source>
        <dbReference type="Pfam" id="PF03432"/>
    </source>
</evidence>
<dbReference type="Pfam" id="PF03432">
    <property type="entry name" value="Relaxase"/>
    <property type="match status" value="1"/>
</dbReference>
<evidence type="ECO:0000313" key="3">
    <source>
        <dbReference type="Proteomes" id="UP000036261"/>
    </source>
</evidence>
<reference evidence="2 3" key="1">
    <citation type="journal article" date="2013" name="Int. J. Syst. Evol. Microbiol.">
        <title>Chryseobacterium angstadtii sp. nov., isolated from a newt tank.</title>
        <authorList>
            <person name="Kirk K.E."/>
            <person name="Hoffman J.A."/>
            <person name="Smith K.A."/>
            <person name="Strahan B.L."/>
            <person name="Failor K.C."/>
            <person name="Krebs J.E."/>
            <person name="Gale A.N."/>
            <person name="Do T.D."/>
            <person name="Sontag T.C."/>
            <person name="Batties A.M."/>
            <person name="Mistiszyn K."/>
            <person name="Newman J.D."/>
        </authorList>
    </citation>
    <scope>NUCLEOTIDE SEQUENCE [LARGE SCALE GENOMIC DNA]</scope>
    <source>
        <strain evidence="2 3">KM</strain>
    </source>
</reference>
<accession>A0A0J7L5P4</accession>
<comment type="caution">
    <text evidence="2">The sequence shown here is derived from an EMBL/GenBank/DDBJ whole genome shotgun (WGS) entry which is preliminary data.</text>
</comment>
<dbReference type="Proteomes" id="UP000036261">
    <property type="component" value="Unassembled WGS sequence"/>
</dbReference>
<organism evidence="2 3">
    <name type="scientific">Chryseobacterium angstadtii</name>
    <dbReference type="NCBI Taxonomy" id="558151"/>
    <lineage>
        <taxon>Bacteria</taxon>
        <taxon>Pseudomonadati</taxon>
        <taxon>Bacteroidota</taxon>
        <taxon>Flavobacteriia</taxon>
        <taxon>Flavobacteriales</taxon>
        <taxon>Weeksellaceae</taxon>
        <taxon>Chryseobacterium group</taxon>
        <taxon>Chryseobacterium</taxon>
    </lineage>
</organism>
<dbReference type="RefSeq" id="WP_048506318.1">
    <property type="nucleotide sequence ID" value="NZ_LFND01000003.1"/>
</dbReference>
<dbReference type="GeneID" id="56898584"/>
<protein>
    <submittedName>
        <fullName evidence="2">Relaxase</fullName>
    </submittedName>
</protein>
<name>A0A0J7L5P4_9FLAO</name>
<dbReference type="AlphaFoldDB" id="A0A0J7L5P4"/>
<feature type="domain" description="MobA/VirD2-like nuclease" evidence="1">
    <location>
        <begin position="48"/>
        <end position="151"/>
    </location>
</feature>
<gene>
    <name evidence="2" type="ORF">ACM46_08980</name>
</gene>
<evidence type="ECO:0000313" key="2">
    <source>
        <dbReference type="EMBL" id="KMQ64405.1"/>
    </source>
</evidence>
<dbReference type="STRING" id="558151.ACM46_08980"/>